<dbReference type="AlphaFoldDB" id="A0A6P1NKJ5"/>
<dbReference type="EMBL" id="CP047898">
    <property type="protein sequence ID" value="QHK20099.1"/>
    <property type="molecule type" value="Genomic_DNA"/>
</dbReference>
<keyword evidence="2" id="KW-1185">Reference proteome</keyword>
<name>A0A6P1NKJ5_9MICC</name>
<dbReference type="KEGG" id="psey:GU243_10555"/>
<evidence type="ECO:0000313" key="2">
    <source>
        <dbReference type="Proteomes" id="UP000464186"/>
    </source>
</evidence>
<organism evidence="1 2">
    <name type="scientific">Pseudarthrobacter psychrotolerans</name>
    <dbReference type="NCBI Taxonomy" id="2697569"/>
    <lineage>
        <taxon>Bacteria</taxon>
        <taxon>Bacillati</taxon>
        <taxon>Actinomycetota</taxon>
        <taxon>Actinomycetes</taxon>
        <taxon>Micrococcales</taxon>
        <taxon>Micrococcaceae</taxon>
        <taxon>Pseudarthrobacter</taxon>
    </lineage>
</organism>
<reference evidence="1 2" key="1">
    <citation type="submission" date="2020-01" db="EMBL/GenBank/DDBJ databases">
        <title>Pseudarthrobacter psychrotolerans sp. nov., isolated from antarctic soil.</title>
        <authorList>
            <person name="Shin Y."/>
            <person name="Park W."/>
        </authorList>
    </citation>
    <scope>NUCLEOTIDE SEQUENCE [LARGE SCALE GENOMIC DNA]</scope>
    <source>
        <strain evidence="1 2">YJ56</strain>
    </source>
</reference>
<sequence length="166" mass="17043">MTAFRSLPGSALVMGAFLLTVLLGVGGASASALWLQTSTATMAVTATGNWPGPAIASITCANDSPQKVATLTVNLPRTPATLAPATSTYAALQANGSYGTIYPGPNFSSTSTPGTITLNSLSQIIIDNSPASQLTVRVTVVYSDQTQASANWTLRLDSNNAKIYCV</sequence>
<accession>A0A6P1NKJ5</accession>
<evidence type="ECO:0000313" key="1">
    <source>
        <dbReference type="EMBL" id="QHK20099.1"/>
    </source>
</evidence>
<protein>
    <submittedName>
        <fullName evidence="1">Uncharacterized protein</fullName>
    </submittedName>
</protein>
<dbReference type="Proteomes" id="UP000464186">
    <property type="component" value="Chromosome"/>
</dbReference>
<gene>
    <name evidence="1" type="ORF">GU243_10555</name>
</gene>
<proteinExistence type="predicted"/>